<dbReference type="Pfam" id="PF01323">
    <property type="entry name" value="DSBA"/>
    <property type="match status" value="1"/>
</dbReference>
<evidence type="ECO:0000313" key="3">
    <source>
        <dbReference type="Proteomes" id="UP001150925"/>
    </source>
</evidence>
<gene>
    <name evidence="2" type="ORF">IWQ62_003939</name>
</gene>
<dbReference type="SUPFAM" id="SSF52833">
    <property type="entry name" value="Thioredoxin-like"/>
    <property type="match status" value="1"/>
</dbReference>
<accession>A0A9W8E162</accession>
<dbReference type="GO" id="GO:0005777">
    <property type="term" value="C:peroxisome"/>
    <property type="evidence" value="ECO:0007669"/>
    <property type="project" value="TreeGrafter"/>
</dbReference>
<protein>
    <recommendedName>
        <fullName evidence="1">DSBA-like thioredoxin domain-containing protein</fullName>
    </recommendedName>
</protein>
<sequence length="314" mass="35191">MAAIRPATVRLQFWFEYNSLYSYLSAVRIYRTLAHQVGQSDHLERPTKTVTSTLPGVLTSTAPLAVAFRPVLLGPIFRHFTGQATGPIFSQVTRLEYSQRDVVRTCQREDIPYHGYPSNPTPGPVNTLLPTRVTTFLMYCLASHGEPDAALDLHHPAGLTDQPVYLTLDKQFLLANWVKSVFQAFFYDGRDISEANVVLNLLQRFASELAPGLSTAPLLRWLVEQPEGQHLSTWITQSPAEFTSALGPSVLRLCQSHPVVKGWVKHQTEQAIRQGVFGAPFFITEDGEHFWGNDRLQEALHWGIANVPVTRAKM</sequence>
<dbReference type="Proteomes" id="UP001150925">
    <property type="component" value="Unassembled WGS sequence"/>
</dbReference>
<dbReference type="AlphaFoldDB" id="A0A9W8E162"/>
<comment type="caution">
    <text evidence="2">The sequence shown here is derived from an EMBL/GenBank/DDBJ whole genome shotgun (WGS) entry which is preliminary data.</text>
</comment>
<dbReference type="InterPro" id="IPR036249">
    <property type="entry name" value="Thioredoxin-like_sf"/>
</dbReference>
<keyword evidence="3" id="KW-1185">Reference proteome</keyword>
<evidence type="ECO:0000259" key="1">
    <source>
        <dbReference type="Pfam" id="PF01323"/>
    </source>
</evidence>
<dbReference type="GO" id="GO:0005739">
    <property type="term" value="C:mitochondrion"/>
    <property type="evidence" value="ECO:0007669"/>
    <property type="project" value="TreeGrafter"/>
</dbReference>
<dbReference type="PANTHER" id="PTHR42943:SF2">
    <property type="entry name" value="GLUTATHIONE S-TRANSFERASE KAPPA 1"/>
    <property type="match status" value="1"/>
</dbReference>
<dbReference type="GO" id="GO:0006749">
    <property type="term" value="P:glutathione metabolic process"/>
    <property type="evidence" value="ECO:0007669"/>
    <property type="project" value="TreeGrafter"/>
</dbReference>
<reference evidence="2" key="1">
    <citation type="submission" date="2022-07" db="EMBL/GenBank/DDBJ databases">
        <title>Phylogenomic reconstructions and comparative analyses of Kickxellomycotina fungi.</title>
        <authorList>
            <person name="Reynolds N.K."/>
            <person name="Stajich J.E."/>
            <person name="Barry K."/>
            <person name="Grigoriev I.V."/>
            <person name="Crous P."/>
            <person name="Smith M.E."/>
        </authorList>
    </citation>
    <scope>NUCLEOTIDE SEQUENCE</scope>
    <source>
        <strain evidence="2">RSA 1196</strain>
    </source>
</reference>
<feature type="domain" description="DSBA-like thioredoxin" evidence="1">
    <location>
        <begin position="257"/>
        <end position="297"/>
    </location>
</feature>
<dbReference type="InterPro" id="IPR051924">
    <property type="entry name" value="GST_Kappa/NadH"/>
</dbReference>
<organism evidence="2 3">
    <name type="scientific">Dispira parvispora</name>
    <dbReference type="NCBI Taxonomy" id="1520584"/>
    <lineage>
        <taxon>Eukaryota</taxon>
        <taxon>Fungi</taxon>
        <taxon>Fungi incertae sedis</taxon>
        <taxon>Zoopagomycota</taxon>
        <taxon>Kickxellomycotina</taxon>
        <taxon>Dimargaritomycetes</taxon>
        <taxon>Dimargaritales</taxon>
        <taxon>Dimargaritaceae</taxon>
        <taxon>Dispira</taxon>
    </lineage>
</organism>
<name>A0A9W8E162_9FUNG</name>
<dbReference type="PANTHER" id="PTHR42943">
    <property type="entry name" value="GLUTATHIONE S-TRANSFERASE KAPPA"/>
    <property type="match status" value="1"/>
</dbReference>
<dbReference type="InterPro" id="IPR001853">
    <property type="entry name" value="DSBA-like_thioredoxin_dom"/>
</dbReference>
<dbReference type="EMBL" id="JANBPY010001174">
    <property type="protein sequence ID" value="KAJ1961228.1"/>
    <property type="molecule type" value="Genomic_DNA"/>
</dbReference>
<dbReference type="GO" id="GO:0004364">
    <property type="term" value="F:glutathione transferase activity"/>
    <property type="evidence" value="ECO:0007669"/>
    <property type="project" value="TreeGrafter"/>
</dbReference>
<dbReference type="OrthoDB" id="4664297at2759"/>
<proteinExistence type="predicted"/>
<dbReference type="GO" id="GO:0004602">
    <property type="term" value="F:glutathione peroxidase activity"/>
    <property type="evidence" value="ECO:0007669"/>
    <property type="project" value="TreeGrafter"/>
</dbReference>
<evidence type="ECO:0000313" key="2">
    <source>
        <dbReference type="EMBL" id="KAJ1961228.1"/>
    </source>
</evidence>
<dbReference type="Gene3D" id="3.40.30.10">
    <property type="entry name" value="Glutaredoxin"/>
    <property type="match status" value="1"/>
</dbReference>